<gene>
    <name evidence="2" type="ORF">Alexandra_109</name>
</gene>
<proteinExistence type="predicted"/>
<accession>A0A2Z4QDN4</accession>
<dbReference type="PROSITE" id="PS52031">
    <property type="entry name" value="GG_LECTIN"/>
    <property type="match status" value="1"/>
</dbReference>
<evidence type="ECO:0000313" key="3">
    <source>
        <dbReference type="Proteomes" id="UP000251795"/>
    </source>
</evidence>
<dbReference type="EMBL" id="MH248138">
    <property type="protein sequence ID" value="AWY08382.1"/>
    <property type="molecule type" value="Genomic_DNA"/>
</dbReference>
<organism evidence="2 3">
    <name type="scientific">Erwinia phage vB_EamM_Alexandra</name>
    <dbReference type="NCBI Taxonomy" id="2201424"/>
    <lineage>
        <taxon>Viruses</taxon>
        <taxon>Duplodnaviria</taxon>
        <taxon>Heunggongvirae</taxon>
        <taxon>Uroviricota</taxon>
        <taxon>Caudoviricetes</taxon>
        <taxon>Alexandravirus</taxon>
        <taxon>Alexandravirus alexandra</taxon>
    </lineage>
</organism>
<sequence length="958" mass="106233">MLQQSCLYARGITPVFSGSPGNGSESAVDAMAVDASRFTSFVVDGHSLAYVCGFGAIYMNGRFVREGSPLVDANYGWLGNFRNKSVNNMGALRHFLTQRGYNANITNGSSMLVISDLAPVNDDSAMESWGQLVGYMQRMPLDMFAHSWQEINAGAYGYNGDYRYFKQFSCVMLLLSATNQSMPTQMLTALREAHRNGVSLIVIQKNAYEGNVNFNAIFNPLGIRSNGQAYVVSTSAARAKAVNSFGNHISWTNVPQLHNQINYRLSAIYQFTGAAPAGPSSLGGQPGTWKQMYCGQVDIPDDIVVDPPVIYRNPCCVEPGSAYGVNFDVTTFPYKPDDWAARLAAGDVSVSWSNQNGQALQARSRLFSHVVGYQRYLDTGDHGYTIYNGVQYNDSRGLNVYKIRKSDLALLERRAFDIHASAEGTNPGVANAAACAAFLNSIGTDCYVFVVSYDTADVNRVQGGLPAAMYRIGASRRVFQGSQYVYRAAYCVFGEPGIGEGSAYTELYWGPKSSSPDSYYSVGFDFDSGNVPYCTGTDRDGTLAMGITGLFDNTKSAHESYYKVLGGMDGGKTYGMKHTVTIRDNRFKKLPMYETKNFVVSVTNPCFPVPKVQSHDWVHRVNRAGSNYVRYAFKDLNEYLLSTSDGAGQNEMCTSHLMMNWDMFAGIGSGTIYNSAGASHKVYCGTSNGNINDPNSLYINTTEEGKVWHVYERPYQLITEMPERDTNDWQVVWKWSGYGSQGHNIQIEAGFEYIVFAYDAYGEVELAERHFFVPPAEYLPKWGSNFYSRDFSNSTTFTVDRALRCNAYCEKSSNDGWANGIMMIIRRPLFLTTGAADRTGWECIFNNNGTAIPRGNDYMIPCVKDYQYMVLCSVGDGAYSSHHFNAWRGAFDMVWEGLFEADSGGRASWLSNLQTLMASGNSGGRTFDAYIDDFRSNPIGVFQVWRRPILCWEPSEIE</sequence>
<dbReference type="InterPro" id="IPR039477">
    <property type="entry name" value="ILEI/PANDER_dom"/>
</dbReference>
<reference evidence="2 3" key="1">
    <citation type="submission" date="2018-04" db="EMBL/GenBank/DDBJ databases">
        <authorList>
            <person name="Go L.Y."/>
            <person name="Mitchell J.A."/>
        </authorList>
    </citation>
    <scope>NUCLEOTIDE SEQUENCE [LARGE SCALE GENOMIC DNA]</scope>
</reference>
<evidence type="ECO:0000313" key="2">
    <source>
        <dbReference type="EMBL" id="AWY08382.1"/>
    </source>
</evidence>
<keyword evidence="3" id="KW-1185">Reference proteome</keyword>
<dbReference type="Pfam" id="PF15711">
    <property type="entry name" value="ILEI"/>
    <property type="match status" value="1"/>
</dbReference>
<protein>
    <recommendedName>
        <fullName evidence="1">ILEI/PANDER domain-containing protein</fullName>
    </recommendedName>
</protein>
<name>A0A2Z4QDN4_9CAUD</name>
<feature type="domain" description="ILEI/PANDER" evidence="1">
    <location>
        <begin position="396"/>
        <end position="497"/>
    </location>
</feature>
<dbReference type="Proteomes" id="UP000251795">
    <property type="component" value="Segment"/>
</dbReference>
<evidence type="ECO:0000259" key="1">
    <source>
        <dbReference type="Pfam" id="PF15711"/>
    </source>
</evidence>